<name>A0A8J5T6P7_HOMAM</name>
<accession>A0A8J5T6P7</accession>
<sequence length="196" mass="21438">MDMPKKSSSNSKRTSKELLSVTGDGSSHNVVKSLLRGPPKTSSDNKPRTFKVARSPLLDQVQAFLPDFQKSTQKLLAQPKEKLQDMDIENTLDDSKVIEMNVVVGEMGPDTEDSDEELLSTSSRHDSDNDSESEAPVRGPVTASNIKIPSEATGGKRKRKNLIQVVSDSHDEEKSCKEDDKSDSEMTVASTSSGER</sequence>
<evidence type="ECO:0000313" key="3">
    <source>
        <dbReference type="Proteomes" id="UP000747542"/>
    </source>
</evidence>
<protein>
    <submittedName>
        <fullName evidence="2">Uncharacterized protein</fullName>
    </submittedName>
</protein>
<feature type="compositionally biased region" description="Polar residues" evidence="1">
    <location>
        <begin position="185"/>
        <end position="196"/>
    </location>
</feature>
<dbReference type="GO" id="GO:0000492">
    <property type="term" value="P:box C/D snoRNP assembly"/>
    <property type="evidence" value="ECO:0007669"/>
    <property type="project" value="InterPro"/>
</dbReference>
<feature type="region of interest" description="Disordered" evidence="1">
    <location>
        <begin position="1"/>
        <end position="48"/>
    </location>
</feature>
<dbReference type="Proteomes" id="UP000747542">
    <property type="component" value="Unassembled WGS sequence"/>
</dbReference>
<dbReference type="EMBL" id="JAHLQT010010410">
    <property type="protein sequence ID" value="KAG7172830.1"/>
    <property type="molecule type" value="Genomic_DNA"/>
</dbReference>
<dbReference type="Pfam" id="PF15370">
    <property type="entry name" value="NOPCHAP1"/>
    <property type="match status" value="1"/>
</dbReference>
<proteinExistence type="predicted"/>
<dbReference type="InterPro" id="IPR027921">
    <property type="entry name" value="NOPCHAP1"/>
</dbReference>
<dbReference type="PANTHER" id="PTHR28674:SF1">
    <property type="entry name" value="NOP PROTEIN CHAPERONE 1"/>
    <property type="match status" value="1"/>
</dbReference>
<dbReference type="OrthoDB" id="1112980at2759"/>
<feature type="region of interest" description="Disordered" evidence="1">
    <location>
        <begin position="103"/>
        <end position="196"/>
    </location>
</feature>
<reference evidence="2" key="1">
    <citation type="journal article" date="2021" name="Sci. Adv.">
        <title>The American lobster genome reveals insights on longevity, neural, and immune adaptations.</title>
        <authorList>
            <person name="Polinski J.M."/>
            <person name="Zimin A.V."/>
            <person name="Clark K.F."/>
            <person name="Kohn A.B."/>
            <person name="Sadowski N."/>
            <person name="Timp W."/>
            <person name="Ptitsyn A."/>
            <person name="Khanna P."/>
            <person name="Romanova D.Y."/>
            <person name="Williams P."/>
            <person name="Greenwood S.J."/>
            <person name="Moroz L.L."/>
            <person name="Walt D.R."/>
            <person name="Bodnar A.G."/>
        </authorList>
    </citation>
    <scope>NUCLEOTIDE SEQUENCE</scope>
    <source>
        <strain evidence="2">GMGI-L3</strain>
    </source>
</reference>
<evidence type="ECO:0000313" key="2">
    <source>
        <dbReference type="EMBL" id="KAG7172830.1"/>
    </source>
</evidence>
<gene>
    <name evidence="2" type="ORF">Hamer_G022825</name>
</gene>
<keyword evidence="3" id="KW-1185">Reference proteome</keyword>
<dbReference type="PANTHER" id="PTHR28674">
    <property type="entry name" value="SIMILAR TO DNA SEGMENT, CHR 10, WAYNE STATE UNIVERSITY 102,-EXPRESSED"/>
    <property type="match status" value="1"/>
</dbReference>
<feature type="compositionally biased region" description="Basic and acidic residues" evidence="1">
    <location>
        <begin position="168"/>
        <end position="184"/>
    </location>
</feature>
<organism evidence="2 3">
    <name type="scientific">Homarus americanus</name>
    <name type="common">American lobster</name>
    <dbReference type="NCBI Taxonomy" id="6706"/>
    <lineage>
        <taxon>Eukaryota</taxon>
        <taxon>Metazoa</taxon>
        <taxon>Ecdysozoa</taxon>
        <taxon>Arthropoda</taxon>
        <taxon>Crustacea</taxon>
        <taxon>Multicrustacea</taxon>
        <taxon>Malacostraca</taxon>
        <taxon>Eumalacostraca</taxon>
        <taxon>Eucarida</taxon>
        <taxon>Decapoda</taxon>
        <taxon>Pleocyemata</taxon>
        <taxon>Astacidea</taxon>
        <taxon>Nephropoidea</taxon>
        <taxon>Nephropidae</taxon>
        <taxon>Homarus</taxon>
    </lineage>
</organism>
<feature type="compositionally biased region" description="Low complexity" evidence="1">
    <location>
        <begin position="1"/>
        <end position="12"/>
    </location>
</feature>
<dbReference type="GO" id="GO:0062064">
    <property type="term" value="F:box C/D methylation guide snoRNP complex binding"/>
    <property type="evidence" value="ECO:0007669"/>
    <property type="project" value="TreeGrafter"/>
</dbReference>
<feature type="compositionally biased region" description="Acidic residues" evidence="1">
    <location>
        <begin position="109"/>
        <end position="118"/>
    </location>
</feature>
<dbReference type="AlphaFoldDB" id="A0A8J5T6P7"/>
<evidence type="ECO:0000256" key="1">
    <source>
        <dbReference type="SAM" id="MobiDB-lite"/>
    </source>
</evidence>
<comment type="caution">
    <text evidence="2">The sequence shown here is derived from an EMBL/GenBank/DDBJ whole genome shotgun (WGS) entry which is preliminary data.</text>
</comment>